<dbReference type="GO" id="GO:0071713">
    <property type="term" value="F:para-aminobenzoyl-glutamate hydrolase activity"/>
    <property type="evidence" value="ECO:0007669"/>
    <property type="project" value="TreeGrafter"/>
</dbReference>
<feature type="binding site" evidence="2">
    <location>
        <position position="189"/>
    </location>
    <ligand>
        <name>Mn(2+)</name>
        <dbReference type="ChEBI" id="CHEBI:29035"/>
        <label>2</label>
    </ligand>
</feature>
<keyword evidence="1" id="KW-0378">Hydrolase</keyword>
<evidence type="ECO:0000313" key="6">
    <source>
        <dbReference type="Proteomes" id="UP000214610"/>
    </source>
</evidence>
<dbReference type="EMBL" id="NHMP01000002">
    <property type="protein sequence ID" value="OXE50093.1"/>
    <property type="molecule type" value="Genomic_DNA"/>
</dbReference>
<dbReference type="Pfam" id="PF01546">
    <property type="entry name" value="Peptidase_M20"/>
    <property type="match status" value="1"/>
</dbReference>
<comment type="caution">
    <text evidence="5">The sequence shown here is derived from an EMBL/GenBank/DDBJ whole genome shotgun (WGS) entry which is preliminary data.</text>
</comment>
<feature type="binding site" evidence="2">
    <location>
        <position position="155"/>
    </location>
    <ligand>
        <name>Mn(2+)</name>
        <dbReference type="ChEBI" id="CHEBI:29035"/>
        <label>2</label>
    </ligand>
</feature>
<dbReference type="Proteomes" id="UP000214610">
    <property type="component" value="Unassembled WGS sequence"/>
</dbReference>
<accession>A0A227KPL2</accession>
<feature type="domain" description="Peptidase M20 dimerisation" evidence="4">
    <location>
        <begin position="237"/>
        <end position="331"/>
    </location>
</feature>
<keyword evidence="6" id="KW-1185">Reference proteome</keyword>
<name>A0A227KPL2_9BURK</name>
<dbReference type="GO" id="GO:0046872">
    <property type="term" value="F:metal ion binding"/>
    <property type="evidence" value="ECO:0007669"/>
    <property type="project" value="UniProtKB-KW"/>
</dbReference>
<feature type="binding site" evidence="2">
    <location>
        <position position="153"/>
    </location>
    <ligand>
        <name>Mn(2+)</name>
        <dbReference type="ChEBI" id="CHEBI:29035"/>
        <label>2</label>
    </ligand>
</feature>
<evidence type="ECO:0000256" key="3">
    <source>
        <dbReference type="SAM" id="MobiDB-lite"/>
    </source>
</evidence>
<dbReference type="InterPro" id="IPR052030">
    <property type="entry name" value="Peptidase_M20/M20A_hydrolases"/>
</dbReference>
<dbReference type="AlphaFoldDB" id="A0A227KPL2"/>
<dbReference type="SUPFAM" id="SSF55031">
    <property type="entry name" value="Bacterial exopeptidase dimerisation domain"/>
    <property type="match status" value="1"/>
</dbReference>
<dbReference type="PANTHER" id="PTHR30575">
    <property type="entry name" value="PEPTIDASE M20"/>
    <property type="match status" value="1"/>
</dbReference>
<evidence type="ECO:0000313" key="5">
    <source>
        <dbReference type="EMBL" id="OXE50093.1"/>
    </source>
</evidence>
<dbReference type="InterPro" id="IPR036264">
    <property type="entry name" value="Bact_exopeptidase_dim_dom"/>
</dbReference>
<feature type="binding site" evidence="2">
    <location>
        <position position="213"/>
    </location>
    <ligand>
        <name>Mn(2+)</name>
        <dbReference type="ChEBI" id="CHEBI:29035"/>
        <label>2</label>
    </ligand>
</feature>
<reference evidence="6" key="1">
    <citation type="submission" date="2017-05" db="EMBL/GenBank/DDBJ databases">
        <title>Improved OligoMM genomes.</title>
        <authorList>
            <person name="Garzetti D."/>
        </authorList>
    </citation>
    <scope>NUCLEOTIDE SEQUENCE [LARGE SCALE GENOMIC DNA]</scope>
    <source>
        <strain evidence="6">YL45</strain>
    </source>
</reference>
<dbReference type="Pfam" id="PF07687">
    <property type="entry name" value="M20_dimer"/>
    <property type="match status" value="1"/>
</dbReference>
<dbReference type="PIRSF" id="PIRSF005962">
    <property type="entry name" value="Pept_M20D_amidohydro"/>
    <property type="match status" value="1"/>
</dbReference>
<dbReference type="GO" id="GO:0005737">
    <property type="term" value="C:cytoplasm"/>
    <property type="evidence" value="ECO:0007669"/>
    <property type="project" value="TreeGrafter"/>
</dbReference>
<proteinExistence type="predicted"/>
<dbReference type="InterPro" id="IPR011650">
    <property type="entry name" value="Peptidase_M20_dimer"/>
</dbReference>
<dbReference type="PANTHER" id="PTHR30575:SF3">
    <property type="entry name" value="PEPTIDASE M20 DIMERISATION DOMAIN-CONTAINING PROTEIN"/>
    <property type="match status" value="1"/>
</dbReference>
<comment type="cofactor">
    <cofactor evidence="2">
        <name>Mn(2+)</name>
        <dbReference type="ChEBI" id="CHEBI:29035"/>
    </cofactor>
    <text evidence="2">The Mn(2+) ion enhances activity.</text>
</comment>
<evidence type="ECO:0000256" key="1">
    <source>
        <dbReference type="ARBA" id="ARBA00022801"/>
    </source>
</evidence>
<dbReference type="NCBIfam" id="TIGR01891">
    <property type="entry name" value="amidohydrolases"/>
    <property type="match status" value="1"/>
</dbReference>
<dbReference type="GO" id="GO:0016805">
    <property type="term" value="F:dipeptidase activity"/>
    <property type="evidence" value="ECO:0007669"/>
    <property type="project" value="TreeGrafter"/>
</dbReference>
<keyword evidence="2" id="KW-0479">Metal-binding</keyword>
<sequence length="408" mass="44403">MAVFALVNKESKERQMNILEEAIQTRRKIHSRPEEGWTEFETSYLVSERLKSLGWQVYIGLDALVPEEVLGRNPELVEKAIERAAKQGVPAAFLESTQGYTGVVGTFDTGRQGPRTAFRFDMDCVQVQETSDANHVPVKEGFASQIPGMMHACGHDGHTAVGLALARWIVENKEDLCGSFVFIFQPAEEGTRGAGPIAAKGWVDDVNFFFAGHCGMYCQQGQLGIGAKGFFATSKLDVSFTGIPSHAGAYPERGRSALTAACSAVMMMQGISRNSEGDTRVSIGKLNAGEGRNVTPVHAAIQLETRGETEEVNNFLVKNVTNIVRGAAEAYEVKYEIKLVGHATTLTTTPKGVELLKRAAETVEGYKTVDIYNSIGGSEDVSLLFPTLTPDSSRNLREPRLHRGSQTL</sequence>
<dbReference type="SUPFAM" id="SSF53187">
    <property type="entry name" value="Zn-dependent exopeptidases"/>
    <property type="match status" value="1"/>
</dbReference>
<feature type="region of interest" description="Disordered" evidence="3">
    <location>
        <begin position="388"/>
        <end position="408"/>
    </location>
</feature>
<dbReference type="InterPro" id="IPR002933">
    <property type="entry name" value="Peptidase_M20"/>
</dbReference>
<keyword evidence="2" id="KW-0464">Manganese</keyword>
<evidence type="ECO:0000256" key="2">
    <source>
        <dbReference type="PIRSR" id="PIRSR005962-1"/>
    </source>
</evidence>
<evidence type="ECO:0000259" key="4">
    <source>
        <dbReference type="Pfam" id="PF07687"/>
    </source>
</evidence>
<protein>
    <recommendedName>
        <fullName evidence="4">Peptidase M20 dimerisation domain-containing protein</fullName>
    </recommendedName>
</protein>
<dbReference type="GO" id="GO:0046657">
    <property type="term" value="P:folic acid catabolic process"/>
    <property type="evidence" value="ECO:0007669"/>
    <property type="project" value="TreeGrafter"/>
</dbReference>
<dbReference type="InterPro" id="IPR017439">
    <property type="entry name" value="Amidohydrolase"/>
</dbReference>
<organism evidence="5 6">
    <name type="scientific">Turicimonas muris</name>
    <dbReference type="NCBI Taxonomy" id="1796652"/>
    <lineage>
        <taxon>Bacteria</taxon>
        <taxon>Pseudomonadati</taxon>
        <taxon>Pseudomonadota</taxon>
        <taxon>Betaproteobacteria</taxon>
        <taxon>Burkholderiales</taxon>
        <taxon>Sutterellaceae</taxon>
        <taxon>Turicimonas</taxon>
    </lineage>
</organism>
<dbReference type="Gene3D" id="3.40.630.10">
    <property type="entry name" value="Zn peptidases"/>
    <property type="match status" value="1"/>
</dbReference>
<gene>
    <name evidence="5" type="ORF">ADH67_03545</name>
</gene>